<dbReference type="PROSITE" id="PS50850">
    <property type="entry name" value="MFS"/>
    <property type="match status" value="1"/>
</dbReference>
<feature type="transmembrane region" description="Helical" evidence="7">
    <location>
        <begin position="17"/>
        <end position="40"/>
    </location>
</feature>
<keyword evidence="5 7" id="KW-1133">Transmembrane helix</keyword>
<comment type="caution">
    <text evidence="9">The sequence shown here is derived from an EMBL/GenBank/DDBJ whole genome shotgun (WGS) entry which is preliminary data.</text>
</comment>
<feature type="transmembrane region" description="Helical" evidence="7">
    <location>
        <begin position="52"/>
        <end position="72"/>
    </location>
</feature>
<keyword evidence="10" id="KW-1185">Reference proteome</keyword>
<dbReference type="GO" id="GO:0022857">
    <property type="term" value="F:transmembrane transporter activity"/>
    <property type="evidence" value="ECO:0007669"/>
    <property type="project" value="InterPro"/>
</dbReference>
<feature type="transmembrane region" description="Helical" evidence="7">
    <location>
        <begin position="84"/>
        <end position="103"/>
    </location>
</feature>
<evidence type="ECO:0000256" key="5">
    <source>
        <dbReference type="ARBA" id="ARBA00022989"/>
    </source>
</evidence>
<feature type="transmembrane region" description="Helical" evidence="7">
    <location>
        <begin position="364"/>
        <end position="387"/>
    </location>
</feature>
<feature type="transmembrane region" description="Helical" evidence="7">
    <location>
        <begin position="229"/>
        <end position="251"/>
    </location>
</feature>
<evidence type="ECO:0000313" key="10">
    <source>
        <dbReference type="Proteomes" id="UP000598360"/>
    </source>
</evidence>
<feature type="transmembrane region" description="Helical" evidence="7">
    <location>
        <begin position="299"/>
        <end position="322"/>
    </location>
</feature>
<evidence type="ECO:0000256" key="3">
    <source>
        <dbReference type="ARBA" id="ARBA00022475"/>
    </source>
</evidence>
<feature type="transmembrane region" description="Helical" evidence="7">
    <location>
        <begin position="170"/>
        <end position="191"/>
    </location>
</feature>
<dbReference type="InterPro" id="IPR011701">
    <property type="entry name" value="MFS"/>
</dbReference>
<protein>
    <submittedName>
        <fullName evidence="9">MFS transporter</fullName>
    </submittedName>
</protein>
<keyword evidence="6 7" id="KW-0472">Membrane</keyword>
<evidence type="ECO:0000259" key="8">
    <source>
        <dbReference type="PROSITE" id="PS50850"/>
    </source>
</evidence>
<dbReference type="InterPro" id="IPR036259">
    <property type="entry name" value="MFS_trans_sf"/>
</dbReference>
<dbReference type="InterPro" id="IPR004638">
    <property type="entry name" value="EmrB-like"/>
</dbReference>
<dbReference type="RefSeq" id="WP_193929835.1">
    <property type="nucleotide sequence ID" value="NZ_JADEYC010000039.1"/>
</dbReference>
<keyword evidence="2" id="KW-0813">Transport</keyword>
<dbReference type="SUPFAM" id="SSF103473">
    <property type="entry name" value="MFS general substrate transporter"/>
    <property type="match status" value="1"/>
</dbReference>
<feature type="transmembrane region" description="Helical" evidence="7">
    <location>
        <begin position="408"/>
        <end position="424"/>
    </location>
</feature>
<feature type="transmembrane region" description="Helical" evidence="7">
    <location>
        <begin position="109"/>
        <end position="130"/>
    </location>
</feature>
<name>A0A929BDY6_9PSEU</name>
<dbReference type="NCBIfam" id="TIGR00711">
    <property type="entry name" value="efflux_EmrB"/>
    <property type="match status" value="1"/>
</dbReference>
<sequence length="487" mass="49554">MGASGTAAPLRSRSGRWIILATILGSGVAFLDGSVVNVALPVIGRDTGGNLALLQWVLDAYLLTLSALLLLGGALGDRYGRRRIYTIGLVVFTLASLGCGLAPTGEALVIFRLLQGVGGALLVPGSLALINSTIHHDDRGQAIGRWAGLTGVASALGPFIGGWLVDAVSWRWVFFINLPVAAAALLALRRVPETRDPDATGTPDLLGAAAVTAGLAGSVYALIEVPSTGWTAVSIAAAVLGAVGLVSFPFIEARTARPLLPLSLLRSRQFDGANTTTLVVYSALGGALFLLSLQLQQSMGYTALEAGIATLPITVIMLLLSARVGKIAQRIGPRVPMTVGPFVCAGGLVLMTRAAPGADYLSGVLPGVAVFGFGLSLTVAPLTSAVLASVREEHGGVASGVNNAVSRMASLLAVAVLPLVAGLSDTGTGAPLGPGFARAMLISAALCVCGGIVAWLTIERAAPVRNHPLPGVQQACQPPEPRESATG</sequence>
<dbReference type="PANTHER" id="PTHR42718">
    <property type="entry name" value="MAJOR FACILITATOR SUPERFAMILY MULTIDRUG TRANSPORTER MFSC"/>
    <property type="match status" value="1"/>
</dbReference>
<gene>
    <name evidence="9" type="ORF">IQ251_17770</name>
</gene>
<evidence type="ECO:0000313" key="9">
    <source>
        <dbReference type="EMBL" id="MBE9376301.1"/>
    </source>
</evidence>
<evidence type="ECO:0000256" key="4">
    <source>
        <dbReference type="ARBA" id="ARBA00022692"/>
    </source>
</evidence>
<dbReference type="CDD" id="cd17321">
    <property type="entry name" value="MFS_MMR_MDR_like"/>
    <property type="match status" value="1"/>
</dbReference>
<keyword evidence="4 7" id="KW-0812">Transmembrane</keyword>
<evidence type="ECO:0000256" key="6">
    <source>
        <dbReference type="ARBA" id="ARBA00023136"/>
    </source>
</evidence>
<dbReference type="InterPro" id="IPR020846">
    <property type="entry name" value="MFS_dom"/>
</dbReference>
<feature type="transmembrane region" description="Helical" evidence="7">
    <location>
        <begin position="142"/>
        <end position="164"/>
    </location>
</feature>
<dbReference type="Proteomes" id="UP000598360">
    <property type="component" value="Unassembled WGS sequence"/>
</dbReference>
<dbReference type="Pfam" id="PF07690">
    <property type="entry name" value="MFS_1"/>
    <property type="match status" value="1"/>
</dbReference>
<feature type="transmembrane region" description="Helical" evidence="7">
    <location>
        <begin position="334"/>
        <end position="352"/>
    </location>
</feature>
<feature type="transmembrane region" description="Helical" evidence="7">
    <location>
        <begin position="203"/>
        <end position="223"/>
    </location>
</feature>
<dbReference type="GO" id="GO:0005886">
    <property type="term" value="C:plasma membrane"/>
    <property type="evidence" value="ECO:0007669"/>
    <property type="project" value="UniProtKB-SubCell"/>
</dbReference>
<evidence type="ECO:0000256" key="2">
    <source>
        <dbReference type="ARBA" id="ARBA00022448"/>
    </source>
</evidence>
<dbReference type="EMBL" id="JADEYC010000039">
    <property type="protein sequence ID" value="MBE9376301.1"/>
    <property type="molecule type" value="Genomic_DNA"/>
</dbReference>
<feature type="transmembrane region" description="Helical" evidence="7">
    <location>
        <begin position="272"/>
        <end position="293"/>
    </location>
</feature>
<proteinExistence type="predicted"/>
<evidence type="ECO:0000256" key="1">
    <source>
        <dbReference type="ARBA" id="ARBA00004651"/>
    </source>
</evidence>
<dbReference type="Gene3D" id="1.20.1720.10">
    <property type="entry name" value="Multidrug resistance protein D"/>
    <property type="match status" value="1"/>
</dbReference>
<feature type="domain" description="Major facilitator superfamily (MFS) profile" evidence="8">
    <location>
        <begin position="18"/>
        <end position="462"/>
    </location>
</feature>
<dbReference type="Gene3D" id="1.20.1250.20">
    <property type="entry name" value="MFS general substrate transporter like domains"/>
    <property type="match status" value="1"/>
</dbReference>
<reference evidence="9" key="1">
    <citation type="submission" date="2020-10" db="EMBL/GenBank/DDBJ databases">
        <title>Diversity and distribution of actinomycetes associated with coral in the coast of Hainan.</title>
        <authorList>
            <person name="Li F."/>
        </authorList>
    </citation>
    <scope>NUCLEOTIDE SEQUENCE</scope>
    <source>
        <strain evidence="9">HNM0983</strain>
    </source>
</reference>
<evidence type="ECO:0000256" key="7">
    <source>
        <dbReference type="SAM" id="Phobius"/>
    </source>
</evidence>
<dbReference type="PANTHER" id="PTHR42718:SF42">
    <property type="entry name" value="EXPORT PROTEIN"/>
    <property type="match status" value="1"/>
</dbReference>
<keyword evidence="3" id="KW-1003">Cell membrane</keyword>
<comment type="subcellular location">
    <subcellularLocation>
        <location evidence="1">Cell membrane</location>
        <topology evidence="1">Multi-pass membrane protein</topology>
    </subcellularLocation>
</comment>
<feature type="transmembrane region" description="Helical" evidence="7">
    <location>
        <begin position="436"/>
        <end position="458"/>
    </location>
</feature>
<organism evidence="9 10">
    <name type="scientific">Saccharopolyspora montiporae</name>
    <dbReference type="NCBI Taxonomy" id="2781240"/>
    <lineage>
        <taxon>Bacteria</taxon>
        <taxon>Bacillati</taxon>
        <taxon>Actinomycetota</taxon>
        <taxon>Actinomycetes</taxon>
        <taxon>Pseudonocardiales</taxon>
        <taxon>Pseudonocardiaceae</taxon>
        <taxon>Saccharopolyspora</taxon>
    </lineage>
</organism>
<accession>A0A929BDY6</accession>
<dbReference type="AlphaFoldDB" id="A0A929BDY6"/>